<evidence type="ECO:0000313" key="4">
    <source>
        <dbReference type="Proteomes" id="UP001417504"/>
    </source>
</evidence>
<dbReference type="Pfam" id="PF12776">
    <property type="entry name" value="Myb_DNA-bind_3"/>
    <property type="match status" value="1"/>
</dbReference>
<feature type="compositionally biased region" description="Polar residues" evidence="1">
    <location>
        <begin position="144"/>
        <end position="156"/>
    </location>
</feature>
<feature type="domain" description="Myb/SANT-like" evidence="2">
    <location>
        <begin position="10"/>
        <end position="89"/>
    </location>
</feature>
<dbReference type="PANTHER" id="PTHR46250:SF17">
    <property type="entry name" value="MYB_SANT-LIKE DOMAIN-CONTAINING PROTEIN"/>
    <property type="match status" value="1"/>
</dbReference>
<dbReference type="AlphaFoldDB" id="A0AAP0ESE0"/>
<evidence type="ECO:0000259" key="2">
    <source>
        <dbReference type="Pfam" id="PF12776"/>
    </source>
</evidence>
<reference evidence="3 4" key="1">
    <citation type="submission" date="2024-01" db="EMBL/GenBank/DDBJ databases">
        <title>Genome assemblies of Stephania.</title>
        <authorList>
            <person name="Yang L."/>
        </authorList>
    </citation>
    <scope>NUCLEOTIDE SEQUENCE [LARGE SCALE GENOMIC DNA]</scope>
    <source>
        <strain evidence="3">QJT</strain>
        <tissue evidence="3">Leaf</tissue>
    </source>
</reference>
<dbReference type="Gene3D" id="1.10.510.10">
    <property type="entry name" value="Transferase(Phosphotransferase) domain 1"/>
    <property type="match status" value="1"/>
</dbReference>
<accession>A0AAP0ESE0</accession>
<name>A0AAP0ESE0_9MAGN</name>
<comment type="caution">
    <text evidence="3">The sequence shown here is derived from an EMBL/GenBank/DDBJ whole genome shotgun (WGS) entry which is preliminary data.</text>
</comment>
<evidence type="ECO:0000256" key="1">
    <source>
        <dbReference type="SAM" id="MobiDB-lite"/>
    </source>
</evidence>
<dbReference type="InterPro" id="IPR011009">
    <property type="entry name" value="Kinase-like_dom_sf"/>
</dbReference>
<evidence type="ECO:0000313" key="3">
    <source>
        <dbReference type="EMBL" id="KAK9096017.1"/>
    </source>
</evidence>
<dbReference type="PANTHER" id="PTHR46250">
    <property type="entry name" value="MYB/SANT-LIKE DNA-BINDING DOMAIN PROTEIN-RELATED"/>
    <property type="match status" value="1"/>
</dbReference>
<dbReference type="EMBL" id="JBBNAE010000009">
    <property type="protein sequence ID" value="KAK9096017.1"/>
    <property type="molecule type" value="Genomic_DNA"/>
</dbReference>
<sequence length="381" mass="43421">MREVDVGVYKADNGFKPGWLHFLEEKMRASCLGSEFKAKPHIESRVKTLKKDWTTVHDILTSVRHGCSSFGYDNGTNTIVASDDVWVDYIKNFPEAGKWRGKRFYYYDECCYIFGNDRATEEEAHSTTNYLDPANEFVSDLSDSESGGPNTVNVADSSGIRPVRSETPEATSKGRKQLFSDSRTTIGEYMLQAAEVMAVEIGKSTIEIAKAILDDKDRREAVVATLEEVYGIPPIKRAIYATKLAKGNKLMVEFLSLDPTYRLAWLQRMFPNVMYIAPEYAENGIVSVRTDVYAYGVVLLQLISGRKVFELYREEQDQALKQWLGQRVKTRRGTYQKKRADDTARENEKIYRDVATLVEGDVKIEIKGDVKNEIEMWLRAM</sequence>
<dbReference type="Proteomes" id="UP001417504">
    <property type="component" value="Unassembled WGS sequence"/>
</dbReference>
<dbReference type="SUPFAM" id="SSF56112">
    <property type="entry name" value="Protein kinase-like (PK-like)"/>
    <property type="match status" value="1"/>
</dbReference>
<organism evidence="3 4">
    <name type="scientific">Stephania japonica</name>
    <dbReference type="NCBI Taxonomy" id="461633"/>
    <lineage>
        <taxon>Eukaryota</taxon>
        <taxon>Viridiplantae</taxon>
        <taxon>Streptophyta</taxon>
        <taxon>Embryophyta</taxon>
        <taxon>Tracheophyta</taxon>
        <taxon>Spermatophyta</taxon>
        <taxon>Magnoliopsida</taxon>
        <taxon>Ranunculales</taxon>
        <taxon>Menispermaceae</taxon>
        <taxon>Menispermoideae</taxon>
        <taxon>Cissampelideae</taxon>
        <taxon>Stephania</taxon>
    </lineage>
</organism>
<dbReference type="InterPro" id="IPR024752">
    <property type="entry name" value="Myb/SANT-like_dom"/>
</dbReference>
<protein>
    <recommendedName>
        <fullName evidence="2">Myb/SANT-like domain-containing protein</fullName>
    </recommendedName>
</protein>
<proteinExistence type="predicted"/>
<feature type="region of interest" description="Disordered" evidence="1">
    <location>
        <begin position="140"/>
        <end position="175"/>
    </location>
</feature>
<keyword evidence="4" id="KW-1185">Reference proteome</keyword>
<gene>
    <name evidence="3" type="ORF">Sjap_021514</name>
</gene>